<dbReference type="Pfam" id="PF01808">
    <property type="entry name" value="AICARFT_IMPCHas"/>
    <property type="match status" value="1"/>
</dbReference>
<dbReference type="RefSeq" id="XP_025418613.1">
    <property type="nucleotide sequence ID" value="XM_025562828.1"/>
</dbReference>
<comment type="pathway">
    <text evidence="3">Purine metabolism; IMP biosynthesis via de novo pathway; IMP from 5-formamido-1-(5-phospho-D-ribosyl)imidazole-4-carboxamide: step 1/1.</text>
</comment>
<gene>
    <name evidence="19" type="primary">ATIC</name>
    <name evidence="21" type="synonym">LOC112689233</name>
    <name evidence="19" type="ORF">g.127168</name>
</gene>
<dbReference type="NCBIfam" id="NF005492">
    <property type="entry name" value="PRK07106.1"/>
    <property type="match status" value="1"/>
</dbReference>
<dbReference type="OrthoDB" id="6017153at2759"/>
<dbReference type="PIRSF" id="PIRSF000414">
    <property type="entry name" value="AICARFT_IMPCHas"/>
    <property type="match status" value="1"/>
</dbReference>
<keyword evidence="10" id="KW-0808">Transferase</keyword>
<evidence type="ECO:0000256" key="11">
    <source>
        <dbReference type="ARBA" id="ARBA00022755"/>
    </source>
</evidence>
<dbReference type="NCBIfam" id="TIGR00355">
    <property type="entry name" value="purH"/>
    <property type="match status" value="1"/>
</dbReference>
<dbReference type="HAMAP" id="MF_00139">
    <property type="entry name" value="PurH"/>
    <property type="match status" value="1"/>
</dbReference>
<dbReference type="InterPro" id="IPR011607">
    <property type="entry name" value="MGS-like_dom"/>
</dbReference>
<comment type="subunit">
    <text evidence="15">Homodimer. Associates with internalized INSR complexes on Golgi/endosomal membranes. Interacts with INSR; ATIC together with PRKAA2/AMPK2 and HACD3/PTPLAD1 is proposed to be part of a signaling network regulating INSR autophosphorylation and endocytosis.</text>
</comment>
<dbReference type="PROSITE" id="PS51855">
    <property type="entry name" value="MGS"/>
    <property type="match status" value="1"/>
</dbReference>
<dbReference type="EC" id="2.1.2.3" evidence="6"/>
<name>A0A2S2R2C7_9HEMI</name>
<evidence type="ECO:0000256" key="17">
    <source>
        <dbReference type="ARBA" id="ARBA00048341"/>
    </source>
</evidence>
<reference evidence="21" key="2">
    <citation type="submission" date="2025-04" db="UniProtKB">
        <authorList>
            <consortium name="RefSeq"/>
        </authorList>
    </citation>
    <scope>IDENTIFICATION</scope>
    <source>
        <tissue evidence="21">Whole body</tissue>
    </source>
</reference>
<keyword evidence="9" id="KW-0963">Cytoplasm</keyword>
<dbReference type="FunFam" id="3.40.140.20:FF:000003">
    <property type="entry name" value="Bifunctional purine biosynthesis protein"/>
    <property type="match status" value="1"/>
</dbReference>
<dbReference type="EC" id="3.5.4.10" evidence="7"/>
<evidence type="ECO:0000313" key="20">
    <source>
        <dbReference type="Proteomes" id="UP000694846"/>
    </source>
</evidence>
<dbReference type="AlphaFoldDB" id="A0A2S2R2C7"/>
<dbReference type="Gene3D" id="3.40.140.20">
    <property type="match status" value="2"/>
</dbReference>
<evidence type="ECO:0000256" key="13">
    <source>
        <dbReference type="ARBA" id="ARBA00023268"/>
    </source>
</evidence>
<dbReference type="GO" id="GO:0005829">
    <property type="term" value="C:cytosol"/>
    <property type="evidence" value="ECO:0007669"/>
    <property type="project" value="UniProtKB-SubCell"/>
</dbReference>
<dbReference type="EMBL" id="GGMS01014946">
    <property type="protein sequence ID" value="MBY84149.1"/>
    <property type="molecule type" value="Transcribed_RNA"/>
</dbReference>
<dbReference type="SUPFAM" id="SSF52335">
    <property type="entry name" value="Methylglyoxal synthase-like"/>
    <property type="match status" value="1"/>
</dbReference>
<organism evidence="19">
    <name type="scientific">Sipha flava</name>
    <name type="common">yellow sugarcane aphid</name>
    <dbReference type="NCBI Taxonomy" id="143950"/>
    <lineage>
        <taxon>Eukaryota</taxon>
        <taxon>Metazoa</taxon>
        <taxon>Ecdysozoa</taxon>
        <taxon>Arthropoda</taxon>
        <taxon>Hexapoda</taxon>
        <taxon>Insecta</taxon>
        <taxon>Pterygota</taxon>
        <taxon>Neoptera</taxon>
        <taxon>Paraneoptera</taxon>
        <taxon>Hemiptera</taxon>
        <taxon>Sternorrhyncha</taxon>
        <taxon>Aphidomorpha</taxon>
        <taxon>Aphidoidea</taxon>
        <taxon>Aphididae</taxon>
        <taxon>Sipha</taxon>
    </lineage>
</organism>
<evidence type="ECO:0000256" key="10">
    <source>
        <dbReference type="ARBA" id="ARBA00022679"/>
    </source>
</evidence>
<keyword evidence="11" id="KW-0658">Purine biosynthesis</keyword>
<dbReference type="PANTHER" id="PTHR11692:SF0">
    <property type="entry name" value="BIFUNCTIONAL PURINE BIOSYNTHESIS PROTEIN ATIC"/>
    <property type="match status" value="1"/>
</dbReference>
<protein>
    <recommendedName>
        <fullName evidence="8">Bifunctional purine biosynthesis protein ATIC</fullName>
        <ecNumber evidence="6">2.1.2.3</ecNumber>
        <ecNumber evidence="7">3.5.4.10</ecNumber>
    </recommendedName>
    <alternativeName>
        <fullName evidence="14">AICAR transformylase/inosine monophosphate cyclohydrolase</fullName>
    </alternativeName>
</protein>
<dbReference type="InterPro" id="IPR016193">
    <property type="entry name" value="Cytidine_deaminase-like"/>
</dbReference>
<evidence type="ECO:0000256" key="12">
    <source>
        <dbReference type="ARBA" id="ARBA00022801"/>
    </source>
</evidence>
<dbReference type="InterPro" id="IPR036914">
    <property type="entry name" value="MGS-like_dom_sf"/>
</dbReference>
<evidence type="ECO:0000256" key="5">
    <source>
        <dbReference type="ARBA" id="ARBA00007667"/>
    </source>
</evidence>
<keyword evidence="12" id="KW-0378">Hydrolase</keyword>
<dbReference type="InterPro" id="IPR024051">
    <property type="entry name" value="AICAR_Tfase_dup_dom_sf"/>
</dbReference>
<evidence type="ECO:0000256" key="14">
    <source>
        <dbReference type="ARBA" id="ARBA00032307"/>
    </source>
</evidence>
<accession>A0A2S2R2C7</accession>
<comment type="catalytic activity">
    <reaction evidence="1">
        <text>10-formyldihydrofolate + 5-amino-1-(5-phospho-beta-D-ribosyl)imidazole-4-carboxamide = 5-formamido-1-(5-phospho-D-ribosyl)imidazole-4-carboxamide + 7,8-dihydrofolate</text>
        <dbReference type="Rhea" id="RHEA:59144"/>
        <dbReference type="ChEBI" id="CHEBI:57451"/>
        <dbReference type="ChEBI" id="CHEBI:57452"/>
        <dbReference type="ChEBI" id="CHEBI:58467"/>
        <dbReference type="ChEBI" id="CHEBI:58475"/>
    </reaction>
    <physiologicalReaction direction="left-to-right" evidence="1">
        <dbReference type="Rhea" id="RHEA:59145"/>
    </physiologicalReaction>
</comment>
<sequence>MAFTDNLALISVSDKTGLLDLAKSLVDAGFKLLASGGTASFIENDGKLQVTSVSEFTGAPEILGGRVKTLHPAIHGGILARLTPADQNDLKKNNFSFIKIVVCNLYPFEKVVTLSDTKIEDAVENIDIGGVTLLRAAAKNHERVTVLCDPADYLEIAKEISLTKDTLLETRKKLALKAFTHTAIYDDCISDYFRKKFACGESQMSLRYGMNPHQSPAQLFITETKLPLKVINGSPGYINLCDAFNSWQLVKELKEVTGLPAATSFKHVSPAGVALGIPLNKIEAQLCMVSDLLEIMTPLGSAYARARGADRMSSYGDFIALSHPCDLVTAKIISREVSDGIIAPGYSDEALNLLKKKKTGNYCVLQIDPAYSPKSVERKVLFGMTLEQKRNDAKINENLFNNVVTKRQDITEAAIRDLILATVTLKYTQSNSVCYAYKGQAIGIGAGQQSRIHCTRLAGDKADNWWLRQHPLVLGMQFKKSIKRAQISNAIDDYIGNTIGIGLSRARWESMFEVVPAELTSEERRSWSKKLKGVALSSDAFFPFSDNIERAVQSGVEFIACPSGSTNDQEVIDYCNEQNIILAHTNLRLFHH</sequence>
<evidence type="ECO:0000256" key="6">
    <source>
        <dbReference type="ARBA" id="ARBA00012253"/>
    </source>
</evidence>
<evidence type="ECO:0000256" key="15">
    <source>
        <dbReference type="ARBA" id="ARBA00046691"/>
    </source>
</evidence>
<dbReference type="SMART" id="SM00798">
    <property type="entry name" value="AICARFT_IMPCHas"/>
    <property type="match status" value="1"/>
</dbReference>
<evidence type="ECO:0000256" key="4">
    <source>
        <dbReference type="ARBA" id="ARBA00004954"/>
    </source>
</evidence>
<comment type="subcellular location">
    <subcellularLocation>
        <location evidence="2">Cytoplasm</location>
        <location evidence="2">Cytosol</location>
    </subcellularLocation>
</comment>
<dbReference type="FunFam" id="3.40.50.1380:FF:000001">
    <property type="entry name" value="Bifunctional purine biosynthesis protein PurH"/>
    <property type="match status" value="1"/>
</dbReference>
<keyword evidence="20" id="KW-1185">Reference proteome</keyword>
<evidence type="ECO:0000313" key="19">
    <source>
        <dbReference type="EMBL" id="MBY84149.1"/>
    </source>
</evidence>
<evidence type="ECO:0000256" key="2">
    <source>
        <dbReference type="ARBA" id="ARBA00004514"/>
    </source>
</evidence>
<dbReference type="UniPathway" id="UPA00074">
    <property type="reaction ID" value="UER00133"/>
</dbReference>
<reference evidence="19" key="1">
    <citation type="submission" date="2018-04" db="EMBL/GenBank/DDBJ databases">
        <title>Transcriptome assembly of Sipha flava.</title>
        <authorList>
            <person name="Scully E.D."/>
            <person name="Geib S.M."/>
            <person name="Palmer N.A."/>
            <person name="Koch K."/>
            <person name="Bradshaw J."/>
            <person name="Heng-Moss T."/>
            <person name="Sarath G."/>
        </authorList>
    </citation>
    <scope>NUCLEOTIDE SEQUENCE</scope>
</reference>
<proteinExistence type="inferred from homology"/>
<evidence type="ECO:0000256" key="3">
    <source>
        <dbReference type="ARBA" id="ARBA00004844"/>
    </source>
</evidence>
<comment type="pathway">
    <text evidence="4">Purine metabolism; IMP biosynthesis via de novo pathway; 5-formamido-1-(5-phospho-D-ribosyl)imidazole-4-carboxamide from 5-amino-1-(5-phospho-D-ribosyl)imidazole-4-carboxamide (10-formyl THF route): step 1/1.</text>
</comment>
<dbReference type="CDD" id="cd01421">
    <property type="entry name" value="IMPCH"/>
    <property type="match status" value="1"/>
</dbReference>
<evidence type="ECO:0000256" key="1">
    <source>
        <dbReference type="ARBA" id="ARBA00000945"/>
    </source>
</evidence>
<dbReference type="Pfam" id="PF02142">
    <property type="entry name" value="MGS"/>
    <property type="match status" value="1"/>
</dbReference>
<dbReference type="PANTHER" id="PTHR11692">
    <property type="entry name" value="BIFUNCTIONAL PURINE BIOSYNTHESIS PROTEIN PURH"/>
    <property type="match status" value="1"/>
</dbReference>
<comment type="catalytic activity">
    <reaction evidence="17">
        <text>IMP + H2O = 5-formamido-1-(5-phospho-D-ribosyl)imidazole-4-carboxamide</text>
        <dbReference type="Rhea" id="RHEA:18445"/>
        <dbReference type="ChEBI" id="CHEBI:15377"/>
        <dbReference type="ChEBI" id="CHEBI:58053"/>
        <dbReference type="ChEBI" id="CHEBI:58467"/>
        <dbReference type="EC" id="3.5.4.10"/>
    </reaction>
    <physiologicalReaction direction="right-to-left" evidence="17">
        <dbReference type="Rhea" id="RHEA:18447"/>
    </physiologicalReaction>
</comment>
<evidence type="ECO:0000313" key="21">
    <source>
        <dbReference type="RefSeq" id="XP_025418613.1"/>
    </source>
</evidence>
<feature type="domain" description="MGS-like" evidence="18">
    <location>
        <begin position="1"/>
        <end position="148"/>
    </location>
</feature>
<dbReference type="Gene3D" id="3.40.50.1380">
    <property type="entry name" value="Methylglyoxal synthase-like domain"/>
    <property type="match status" value="1"/>
</dbReference>
<evidence type="ECO:0000256" key="16">
    <source>
        <dbReference type="ARBA" id="ARBA00047515"/>
    </source>
</evidence>
<dbReference type="SUPFAM" id="SSF53927">
    <property type="entry name" value="Cytidine deaminase-like"/>
    <property type="match status" value="1"/>
</dbReference>
<keyword evidence="13" id="KW-0511">Multifunctional enzyme</keyword>
<dbReference type="GO" id="GO:0006189">
    <property type="term" value="P:'de novo' IMP biosynthetic process"/>
    <property type="evidence" value="ECO:0007669"/>
    <property type="project" value="UniProtKB-UniPathway"/>
</dbReference>
<comment type="catalytic activity">
    <reaction evidence="16">
        <text>(6R)-10-formyltetrahydrofolate + 5-amino-1-(5-phospho-beta-D-ribosyl)imidazole-4-carboxamide = 5-formamido-1-(5-phospho-D-ribosyl)imidazole-4-carboxamide + (6S)-5,6,7,8-tetrahydrofolate</text>
        <dbReference type="Rhea" id="RHEA:22192"/>
        <dbReference type="ChEBI" id="CHEBI:57453"/>
        <dbReference type="ChEBI" id="CHEBI:58467"/>
        <dbReference type="ChEBI" id="CHEBI:58475"/>
        <dbReference type="ChEBI" id="CHEBI:195366"/>
        <dbReference type="EC" id="2.1.2.3"/>
    </reaction>
    <physiologicalReaction direction="left-to-right" evidence="16">
        <dbReference type="Rhea" id="RHEA:22193"/>
    </physiologicalReaction>
</comment>
<evidence type="ECO:0000256" key="7">
    <source>
        <dbReference type="ARBA" id="ARBA00012712"/>
    </source>
</evidence>
<evidence type="ECO:0000256" key="9">
    <source>
        <dbReference type="ARBA" id="ARBA00022490"/>
    </source>
</evidence>
<dbReference type="InterPro" id="IPR002695">
    <property type="entry name" value="PurH-like"/>
</dbReference>
<evidence type="ECO:0000256" key="8">
    <source>
        <dbReference type="ARBA" id="ARBA00017905"/>
    </source>
</evidence>
<comment type="similarity">
    <text evidence="5">Belongs to the PurH family.</text>
</comment>
<dbReference type="Gene3D" id="1.10.287.440">
    <property type="match status" value="1"/>
</dbReference>
<dbReference type="SMART" id="SM00851">
    <property type="entry name" value="MGS"/>
    <property type="match status" value="1"/>
</dbReference>
<dbReference type="GO" id="GO:0003937">
    <property type="term" value="F:IMP cyclohydrolase activity"/>
    <property type="evidence" value="ECO:0007669"/>
    <property type="project" value="UniProtKB-EC"/>
</dbReference>
<evidence type="ECO:0000259" key="18">
    <source>
        <dbReference type="PROSITE" id="PS51855"/>
    </source>
</evidence>
<dbReference type="GO" id="GO:0004643">
    <property type="term" value="F:phosphoribosylaminoimidazolecarboxamide formyltransferase activity"/>
    <property type="evidence" value="ECO:0007669"/>
    <property type="project" value="UniProtKB-EC"/>
</dbReference>
<dbReference type="InterPro" id="IPR024050">
    <property type="entry name" value="AICAR_Tfase_insert_dom_sf"/>
</dbReference>
<dbReference type="Proteomes" id="UP000694846">
    <property type="component" value="Unplaced"/>
</dbReference>